<dbReference type="OrthoDB" id="10561813at2759"/>
<dbReference type="Proteomes" id="UP000789524">
    <property type="component" value="Unassembled WGS sequence"/>
</dbReference>
<sequence>MNPIESDGSRPARRRVAKRMSGGKGSRAQPAAGSGWPGRGGRRVLRAEGGEGRGGGEQVAAAAPPRVPPRQLRSILHYTGPGLTLLLHRRYKNP</sequence>
<protein>
    <submittedName>
        <fullName evidence="2">(African queen) hypothetical protein</fullName>
    </submittedName>
</protein>
<comment type="caution">
    <text evidence="2">The sequence shown here is derived from an EMBL/GenBank/DDBJ whole genome shotgun (WGS) entry which is preliminary data.</text>
</comment>
<gene>
    <name evidence="2" type="ORF">DCHRY22_LOCUS5144</name>
</gene>
<evidence type="ECO:0000256" key="1">
    <source>
        <dbReference type="SAM" id="MobiDB-lite"/>
    </source>
</evidence>
<evidence type="ECO:0000313" key="2">
    <source>
        <dbReference type="EMBL" id="CAG9564112.1"/>
    </source>
</evidence>
<name>A0A8J2QJ55_9NEOP</name>
<feature type="region of interest" description="Disordered" evidence="1">
    <location>
        <begin position="1"/>
        <end position="68"/>
    </location>
</feature>
<keyword evidence="3" id="KW-1185">Reference proteome</keyword>
<evidence type="ECO:0000313" key="3">
    <source>
        <dbReference type="Proteomes" id="UP000789524"/>
    </source>
</evidence>
<dbReference type="EMBL" id="CAKASE010000050">
    <property type="protein sequence ID" value="CAG9564112.1"/>
    <property type="molecule type" value="Genomic_DNA"/>
</dbReference>
<organism evidence="2 3">
    <name type="scientific">Danaus chrysippus</name>
    <name type="common">African queen</name>
    <dbReference type="NCBI Taxonomy" id="151541"/>
    <lineage>
        <taxon>Eukaryota</taxon>
        <taxon>Metazoa</taxon>
        <taxon>Ecdysozoa</taxon>
        <taxon>Arthropoda</taxon>
        <taxon>Hexapoda</taxon>
        <taxon>Insecta</taxon>
        <taxon>Pterygota</taxon>
        <taxon>Neoptera</taxon>
        <taxon>Endopterygota</taxon>
        <taxon>Lepidoptera</taxon>
        <taxon>Glossata</taxon>
        <taxon>Ditrysia</taxon>
        <taxon>Papilionoidea</taxon>
        <taxon>Nymphalidae</taxon>
        <taxon>Danainae</taxon>
        <taxon>Danaini</taxon>
        <taxon>Danaina</taxon>
        <taxon>Danaus</taxon>
        <taxon>Anosia</taxon>
    </lineage>
</organism>
<accession>A0A8J2QJ55</accession>
<dbReference type="AlphaFoldDB" id="A0A8J2QJ55"/>
<proteinExistence type="predicted"/>
<reference evidence="2" key="1">
    <citation type="submission" date="2021-09" db="EMBL/GenBank/DDBJ databases">
        <authorList>
            <person name="Martin H S."/>
        </authorList>
    </citation>
    <scope>NUCLEOTIDE SEQUENCE</scope>
</reference>